<evidence type="ECO:0000256" key="2">
    <source>
        <dbReference type="ARBA" id="ARBA00022692"/>
    </source>
</evidence>
<feature type="transmembrane region" description="Helical" evidence="5">
    <location>
        <begin position="88"/>
        <end position="111"/>
    </location>
</feature>
<evidence type="ECO:0000256" key="3">
    <source>
        <dbReference type="ARBA" id="ARBA00022989"/>
    </source>
</evidence>
<evidence type="ECO:0000259" key="6">
    <source>
        <dbReference type="Pfam" id="PF01699"/>
    </source>
</evidence>
<proteinExistence type="predicted"/>
<evidence type="ECO:0000256" key="1">
    <source>
        <dbReference type="ARBA" id="ARBA00004141"/>
    </source>
</evidence>
<accession>A0A077FCI2</accession>
<dbReference type="HOGENOM" id="CLU_050648_0_0_6"/>
<dbReference type="RefSeq" id="WP_051939225.1">
    <property type="nucleotide sequence ID" value="NZ_CP009048.1"/>
</dbReference>
<evidence type="ECO:0000313" key="7">
    <source>
        <dbReference type="EMBL" id="AIL61041.1"/>
    </source>
</evidence>
<dbReference type="InterPro" id="IPR052946">
    <property type="entry name" value="Alkaline_pH_Ca-Antiporter"/>
</dbReference>
<feature type="transmembrane region" description="Helical" evidence="5">
    <location>
        <begin position="157"/>
        <end position="174"/>
    </location>
</feature>
<feature type="transmembrane region" description="Helical" evidence="5">
    <location>
        <begin position="56"/>
        <end position="76"/>
    </location>
</feature>
<feature type="transmembrane region" description="Helical" evidence="5">
    <location>
        <begin position="275"/>
        <end position="297"/>
    </location>
</feature>
<feature type="domain" description="Sodium/calcium exchanger membrane region" evidence="6">
    <location>
        <begin position="253"/>
        <end position="393"/>
    </location>
</feature>
<comment type="subcellular location">
    <subcellularLocation>
        <location evidence="1">Membrane</location>
        <topology evidence="1">Multi-pass membrane protein</topology>
    </subcellularLocation>
</comment>
<dbReference type="GO" id="GO:0005886">
    <property type="term" value="C:plasma membrane"/>
    <property type="evidence" value="ECO:0007669"/>
    <property type="project" value="TreeGrafter"/>
</dbReference>
<dbReference type="eggNOG" id="COG0387">
    <property type="taxonomic scope" value="Bacteria"/>
</dbReference>
<organism evidence="7 8">
    <name type="scientific">Pseudomonas alkylphenolica</name>
    <dbReference type="NCBI Taxonomy" id="237609"/>
    <lineage>
        <taxon>Bacteria</taxon>
        <taxon>Pseudomonadati</taxon>
        <taxon>Pseudomonadota</taxon>
        <taxon>Gammaproteobacteria</taxon>
        <taxon>Pseudomonadales</taxon>
        <taxon>Pseudomonadaceae</taxon>
        <taxon>Pseudomonas</taxon>
    </lineage>
</organism>
<evidence type="ECO:0000256" key="5">
    <source>
        <dbReference type="SAM" id="Phobius"/>
    </source>
</evidence>
<dbReference type="GO" id="GO:0015385">
    <property type="term" value="F:sodium:proton antiporter activity"/>
    <property type="evidence" value="ECO:0007669"/>
    <property type="project" value="TreeGrafter"/>
</dbReference>
<evidence type="ECO:0000313" key="8">
    <source>
        <dbReference type="Proteomes" id="UP000028931"/>
    </source>
</evidence>
<dbReference type="AlphaFoldDB" id="A0A077FCI2"/>
<reference evidence="7 8" key="1">
    <citation type="submission" date="2014-07" db="EMBL/GenBank/DDBJ databases">
        <authorList>
            <person name="Lee K."/>
            <person name="Lim J.Y."/>
            <person name="Hwang I."/>
        </authorList>
    </citation>
    <scope>NUCLEOTIDE SEQUENCE [LARGE SCALE GENOMIC DNA]</scope>
    <source>
        <strain evidence="7 8">KL28</strain>
    </source>
</reference>
<keyword evidence="3 5" id="KW-1133">Transmembrane helix</keyword>
<keyword evidence="2 5" id="KW-0812">Transmembrane</keyword>
<dbReference type="InterPro" id="IPR044880">
    <property type="entry name" value="NCX_ion-bd_dom_sf"/>
</dbReference>
<evidence type="ECO:0000256" key="4">
    <source>
        <dbReference type="ARBA" id="ARBA00023136"/>
    </source>
</evidence>
<dbReference type="OrthoDB" id="9787814at2"/>
<sequence>MNTAPSQDVLLSDAIKKPPLIALSTWMRLAGAWLVVGLFMLVGAELLGSTLNSLTSTWVFLLLFFTILMASFGVVHEADHLAQQLGEPYGTLILTLSIVSIEVILIASVLLGPGDFPTIGRDSIFAVMMIIMNLVIGICLIAGAVRNGEQAFNIQGANAYISMIVLLTAVALILPNYTSSTGEFSVTQAVGISALTLVLYAAFLWMQMRSHRRFFMQPPAGQMSIAQPEAHSDAPASTEQTPLDSKEILIRSLVLLGLILPIVLLAHYLAVVTDYGIEAVGAPTAVGGVLIAIIVFTPESITAVKAAINNEMQRAINLCLGAFVSTVGLTVPAVLVIGMVTNKQVVMGISNTEILLFVVTVVLTMLSFNSQKTSPIQGLMHLVVFAVFGLVLFYP</sequence>
<protein>
    <submittedName>
        <fullName evidence="7">Calcium/proton antiporter</fullName>
    </submittedName>
</protein>
<dbReference type="InterPro" id="IPR004837">
    <property type="entry name" value="NaCa_Exmemb"/>
</dbReference>
<dbReference type="GO" id="GO:0015386">
    <property type="term" value="F:potassium:proton antiporter activity"/>
    <property type="evidence" value="ECO:0007669"/>
    <property type="project" value="TreeGrafter"/>
</dbReference>
<keyword evidence="4 5" id="KW-0472">Membrane</keyword>
<feature type="domain" description="Sodium/calcium exchanger membrane region" evidence="6">
    <location>
        <begin position="56"/>
        <end position="208"/>
    </location>
</feature>
<feature type="transmembrane region" description="Helical" evidence="5">
    <location>
        <begin position="20"/>
        <end position="44"/>
    </location>
</feature>
<feature type="transmembrane region" description="Helical" evidence="5">
    <location>
        <begin position="186"/>
        <end position="206"/>
    </location>
</feature>
<feature type="transmembrane region" description="Helical" evidence="5">
    <location>
        <begin position="248"/>
        <end position="269"/>
    </location>
</feature>
<name>A0A077FCI2_9PSED</name>
<dbReference type="KEGG" id="palk:PSAKL28_18170"/>
<dbReference type="PANTHER" id="PTHR37958:SF1">
    <property type="entry name" value="SODIUM-POTASSIUM_PROTON ANTIPORTER CHAA"/>
    <property type="match status" value="1"/>
</dbReference>
<dbReference type="EMBL" id="CP009048">
    <property type="protein sequence ID" value="AIL61041.1"/>
    <property type="molecule type" value="Genomic_DNA"/>
</dbReference>
<dbReference type="Pfam" id="PF01699">
    <property type="entry name" value="Na_Ca_ex"/>
    <property type="match status" value="2"/>
</dbReference>
<gene>
    <name evidence="7" type="ORF">PSAKL28_18170</name>
</gene>
<dbReference type="Proteomes" id="UP000028931">
    <property type="component" value="Chromosome"/>
</dbReference>
<dbReference type="PANTHER" id="PTHR37958">
    <property type="entry name" value="SODIUM-POTASSIUM/PROTON ANTIPORTER CHAA"/>
    <property type="match status" value="1"/>
</dbReference>
<feature type="transmembrane region" description="Helical" evidence="5">
    <location>
        <begin position="345"/>
        <end position="366"/>
    </location>
</feature>
<feature type="transmembrane region" description="Helical" evidence="5">
    <location>
        <begin position="123"/>
        <end position="145"/>
    </location>
</feature>
<feature type="transmembrane region" description="Helical" evidence="5">
    <location>
        <begin position="318"/>
        <end position="339"/>
    </location>
</feature>
<feature type="transmembrane region" description="Helical" evidence="5">
    <location>
        <begin position="378"/>
        <end position="394"/>
    </location>
</feature>
<dbReference type="Gene3D" id="1.20.1420.30">
    <property type="entry name" value="NCX, central ion-binding region"/>
    <property type="match status" value="1"/>
</dbReference>